<sequence>MREALQKCGVLKLCYEAGVLAGAAGVAAGVAAGAAGAADVLSDDAGVEALVDEVDAVVVLLEVDLLSVL</sequence>
<dbReference type="EMBL" id="CAFAAG010000138">
    <property type="protein sequence ID" value="CAB4802140.1"/>
    <property type="molecule type" value="Genomic_DNA"/>
</dbReference>
<reference evidence="1" key="1">
    <citation type="submission" date="2020-05" db="EMBL/GenBank/DDBJ databases">
        <authorList>
            <person name="Chiriac C."/>
            <person name="Salcher M."/>
            <person name="Ghai R."/>
            <person name="Kavagutti S V."/>
        </authorList>
    </citation>
    <scope>NUCLEOTIDE SEQUENCE</scope>
</reference>
<gene>
    <name evidence="1" type="ORF">UFOPK2975_01311</name>
</gene>
<accession>A0A6J6XY59</accession>
<dbReference type="AlphaFoldDB" id="A0A6J6XY59"/>
<proteinExistence type="predicted"/>
<evidence type="ECO:0000313" key="1">
    <source>
        <dbReference type="EMBL" id="CAB4802140.1"/>
    </source>
</evidence>
<name>A0A6J6XY59_9ZZZZ</name>
<organism evidence="1">
    <name type="scientific">freshwater metagenome</name>
    <dbReference type="NCBI Taxonomy" id="449393"/>
    <lineage>
        <taxon>unclassified sequences</taxon>
        <taxon>metagenomes</taxon>
        <taxon>ecological metagenomes</taxon>
    </lineage>
</organism>
<protein>
    <submittedName>
        <fullName evidence="1">Unannotated protein</fullName>
    </submittedName>
</protein>